<dbReference type="InterPro" id="IPR003615">
    <property type="entry name" value="HNH_nuc"/>
</dbReference>
<dbReference type="AlphaFoldDB" id="A0A235FEM5"/>
<dbReference type="GO" id="GO:0004519">
    <property type="term" value="F:endonuclease activity"/>
    <property type="evidence" value="ECO:0007669"/>
    <property type="project" value="UniProtKB-KW"/>
</dbReference>
<accession>A0A235FEM5</accession>
<reference evidence="3 4" key="1">
    <citation type="submission" date="2017-07" db="EMBL/GenBank/DDBJ databases">
        <title>Fictibacillus sp. nov. GDSW-R2A3 Genome sequencing and assembly.</title>
        <authorList>
            <person name="Mayilraj S."/>
        </authorList>
    </citation>
    <scope>NUCLEOTIDE SEQUENCE [LARGE SCALE GENOMIC DNA]</scope>
    <source>
        <strain evidence="3 4">GDSW-R2A3</strain>
    </source>
</reference>
<keyword evidence="3" id="KW-0378">Hydrolase</keyword>
<dbReference type="RefSeq" id="WP_094251338.1">
    <property type="nucleotide sequence ID" value="NZ_JBHLXL010000001.1"/>
</dbReference>
<dbReference type="Pfam" id="PF01844">
    <property type="entry name" value="HNH"/>
    <property type="match status" value="1"/>
</dbReference>
<dbReference type="CDD" id="cd00085">
    <property type="entry name" value="HNHc"/>
    <property type="match status" value="1"/>
</dbReference>
<name>A0A235FEM5_9BACL</name>
<dbReference type="Pfam" id="PF01878">
    <property type="entry name" value="EVE"/>
    <property type="match status" value="1"/>
</dbReference>
<evidence type="ECO:0000259" key="1">
    <source>
        <dbReference type="Pfam" id="PF01844"/>
    </source>
</evidence>
<proteinExistence type="predicted"/>
<comment type="caution">
    <text evidence="3">The sequence shown here is derived from an EMBL/GenBank/DDBJ whole genome shotgun (WGS) entry which is preliminary data.</text>
</comment>
<keyword evidence="4" id="KW-1185">Reference proteome</keyword>
<evidence type="ECO:0000313" key="3">
    <source>
        <dbReference type="EMBL" id="OYD59377.1"/>
    </source>
</evidence>
<feature type="domain" description="EVE" evidence="2">
    <location>
        <begin position="86"/>
        <end position="191"/>
    </location>
</feature>
<feature type="domain" description="HNH" evidence="1">
    <location>
        <begin position="264"/>
        <end position="319"/>
    </location>
</feature>
<organism evidence="3 4">
    <name type="scientific">Fictibacillus aquaticus</name>
    <dbReference type="NCBI Taxonomy" id="2021314"/>
    <lineage>
        <taxon>Bacteria</taxon>
        <taxon>Bacillati</taxon>
        <taxon>Bacillota</taxon>
        <taxon>Bacilli</taxon>
        <taxon>Bacillales</taxon>
        <taxon>Fictibacillaceae</taxon>
        <taxon>Fictibacillus</taxon>
    </lineage>
</organism>
<dbReference type="InterPro" id="IPR002711">
    <property type="entry name" value="HNH"/>
</dbReference>
<dbReference type="InterPro" id="IPR002740">
    <property type="entry name" value="EVE_domain"/>
</dbReference>
<protein>
    <submittedName>
        <fullName evidence="3">HNH endonuclease</fullName>
    </submittedName>
</protein>
<evidence type="ECO:0000259" key="2">
    <source>
        <dbReference type="Pfam" id="PF01878"/>
    </source>
</evidence>
<keyword evidence="3" id="KW-0540">Nuclease</keyword>
<gene>
    <name evidence="3" type="ORF">CGZ90_05670</name>
</gene>
<dbReference type="EMBL" id="NOII01000001">
    <property type="protein sequence ID" value="OYD59377.1"/>
    <property type="molecule type" value="Genomic_DNA"/>
</dbReference>
<sequence length="340" mass="39825">MANPITIIKNDELLFEAESIQEAARFLSEHLSTAVSKCYDPIERGYVYHIPYTKGQDEYLFIAPEEIAKKRRKELEESGHPNARRIWLLSANPNEYDIDRAFSRYDILNWKRSRNFENGDIVFVYVSKGVQKVRYKVEVIEGLLPKDEVQYNSMFWKDKDKFEQSKEWNWTKVRLVDEIDSTELSLLQLREHGLNGNIQGPMELSGKLCNYIMSFFEHDLTEGFYPEVVPETLEEGQIKTVTVNVYERNPIARKKCMEHYGAQCHVCEMDFEKTYGDVGKDFIHVHHIKPLHEIKQGYVVDPINDLIPVCPNCHAMLHRKEHGEYLSIEQLKERISIAVH</sequence>
<dbReference type="GO" id="GO:0003676">
    <property type="term" value="F:nucleic acid binding"/>
    <property type="evidence" value="ECO:0007669"/>
    <property type="project" value="InterPro"/>
</dbReference>
<dbReference type="InterPro" id="IPR015947">
    <property type="entry name" value="PUA-like_sf"/>
</dbReference>
<dbReference type="Proteomes" id="UP000215059">
    <property type="component" value="Unassembled WGS sequence"/>
</dbReference>
<dbReference type="SUPFAM" id="SSF88697">
    <property type="entry name" value="PUA domain-like"/>
    <property type="match status" value="1"/>
</dbReference>
<dbReference type="GO" id="GO:0008270">
    <property type="term" value="F:zinc ion binding"/>
    <property type="evidence" value="ECO:0007669"/>
    <property type="project" value="InterPro"/>
</dbReference>
<keyword evidence="3" id="KW-0255">Endonuclease</keyword>
<dbReference type="OrthoDB" id="9779761at2"/>
<evidence type="ECO:0000313" key="4">
    <source>
        <dbReference type="Proteomes" id="UP000215059"/>
    </source>
</evidence>